<keyword evidence="3" id="KW-1185">Reference proteome</keyword>
<feature type="region of interest" description="Disordered" evidence="1">
    <location>
        <begin position="1"/>
        <end position="24"/>
    </location>
</feature>
<reference evidence="2 3" key="1">
    <citation type="journal article" date="2011" name="BMC Genomics">
        <title>Comparative genome analysis and genome-guided physiological analysis of Roseobacter litoralis.</title>
        <authorList>
            <person name="Kalhoefer D."/>
            <person name="Thole S."/>
            <person name="Voget S."/>
            <person name="Lehmann R."/>
            <person name="Liesegang H."/>
            <person name="Wollher A."/>
            <person name="Daniel R."/>
            <person name="Simon M."/>
            <person name="Brinkhoff T."/>
        </authorList>
    </citation>
    <scope>NUCLEOTIDE SEQUENCE [LARGE SCALE GENOMIC DNA]</scope>
    <source>
        <strain evidence="3">ATCC 49566 / DSM 6996 / JCM 21268 / NBRC 15278 / OCh 149</strain>
    </source>
</reference>
<dbReference type="KEGG" id="rli:RLO149_c029230"/>
<evidence type="ECO:0000313" key="3">
    <source>
        <dbReference type="Proteomes" id="UP000001353"/>
    </source>
</evidence>
<organism evidence="2 3">
    <name type="scientific">Roseobacter litoralis (strain ATCC 49566 / DSM 6996 / JCM 21268 / NBRC 15278 / OCh 149)</name>
    <dbReference type="NCBI Taxonomy" id="391595"/>
    <lineage>
        <taxon>Bacteria</taxon>
        <taxon>Pseudomonadati</taxon>
        <taxon>Pseudomonadota</taxon>
        <taxon>Alphaproteobacteria</taxon>
        <taxon>Rhodobacterales</taxon>
        <taxon>Roseobacteraceae</taxon>
        <taxon>Roseobacter</taxon>
    </lineage>
</organism>
<dbReference type="InterPro" id="IPR018772">
    <property type="entry name" value="Transcription_activator_HlyU"/>
</dbReference>
<dbReference type="HOGENOM" id="CLU_171735_0_0_5"/>
<dbReference type="AlphaFoldDB" id="F7ZH37"/>
<evidence type="ECO:0000256" key="1">
    <source>
        <dbReference type="SAM" id="MobiDB-lite"/>
    </source>
</evidence>
<dbReference type="RefSeq" id="WP_013962791.1">
    <property type="nucleotide sequence ID" value="NC_015730.1"/>
</dbReference>
<sequence>MSFLKKLFGGSGGGGSEAKAPTETHEGFLITATPMAEGPSYRVCATIEKEIDGETCSHKLIRSDMIQGLEDAQAASFRKAKQVIDEQGERIFRS</sequence>
<dbReference type="Pfam" id="PF10115">
    <property type="entry name" value="HlyU"/>
    <property type="match status" value="1"/>
</dbReference>
<dbReference type="Proteomes" id="UP000001353">
    <property type="component" value="Chromosome"/>
</dbReference>
<proteinExistence type="predicted"/>
<protein>
    <submittedName>
        <fullName evidence="2">Transcriptional activator HlyU</fullName>
    </submittedName>
</protein>
<evidence type="ECO:0000313" key="2">
    <source>
        <dbReference type="EMBL" id="AEI94879.1"/>
    </source>
</evidence>
<dbReference type="eggNOG" id="COG5453">
    <property type="taxonomic scope" value="Bacteria"/>
</dbReference>
<gene>
    <name evidence="2" type="ordered locus">RLO149_c029230</name>
</gene>
<dbReference type="OrthoDB" id="9800971at2"/>
<dbReference type="STRING" id="391595.RLO149_c029230"/>
<accession>F7ZH37</accession>
<dbReference type="EMBL" id="CP002623">
    <property type="protein sequence ID" value="AEI94879.1"/>
    <property type="molecule type" value="Genomic_DNA"/>
</dbReference>
<name>F7ZH37_ROSLO</name>